<accession>A0A1C4G6A7</accession>
<sequence length="475" mass="53719">MGLKKHTLLRIAILALAIAGAIVAWIWAPLNEYFLPPRIKHVALLNLPGNRLRFQVMVTCSKPCPLYLRYWKLNSRDTFYTTTSSPQVHDTLTITNTEADTRYQFQVMMAPYPGQPGKVHNFNTGLIYHATPYFDLEYVDTAFAPAIKDQYFLTQILTEPGSLVILNSKGNIVWYEPFKKGVKVSHWTPQHTILCITGSENIPASGGDEIIETDLQGHVLRHLQTGHGDMDELVHHEVRTDTAQALYALTFTTQLRNLLSVGGAANDTIHGDAIVLFDRHDKKIWHWSSLDHLDPLHEKDILKKKKDWGHANALFRLPNGDFLISFRDFSQIWKVRYPDGKVLWKLGQGGDFALPDSAVFSGQHAIQVNDAGQLTMLDNGMNRKQGRALSLALDTVQHTVRVLVNTPIPKQYFSATKGNMQVLDSQHLLFCLTDTRVFLIEDLQGQVHWKINLAGDPYRLEIASGFLTPKPVYHE</sequence>
<dbReference type="PANTHER" id="PTHR35340:SF5">
    <property type="entry name" value="ASST-DOMAIN-CONTAINING PROTEIN"/>
    <property type="match status" value="1"/>
</dbReference>
<feature type="transmembrane region" description="Helical" evidence="1">
    <location>
        <begin position="7"/>
        <end position="28"/>
    </location>
</feature>
<keyword evidence="3" id="KW-1185">Reference proteome</keyword>
<dbReference type="GO" id="GO:0016740">
    <property type="term" value="F:transferase activity"/>
    <property type="evidence" value="ECO:0007669"/>
    <property type="project" value="UniProtKB-KW"/>
</dbReference>
<dbReference type="SUPFAM" id="SSF50998">
    <property type="entry name" value="Quinoprotein alcohol dehydrogenase-like"/>
    <property type="match status" value="1"/>
</dbReference>
<evidence type="ECO:0000256" key="1">
    <source>
        <dbReference type="SAM" id="Phobius"/>
    </source>
</evidence>
<name>A0A1C4G6A7_9BACT</name>
<dbReference type="STRING" id="1335309.GA0116948_1238"/>
<dbReference type="Proteomes" id="UP000242818">
    <property type="component" value="Unassembled WGS sequence"/>
</dbReference>
<dbReference type="AlphaFoldDB" id="A0A1C4G6A7"/>
<dbReference type="Pfam" id="PF14269">
    <property type="entry name" value="Arylsulfotran_2"/>
    <property type="match status" value="1"/>
</dbReference>
<evidence type="ECO:0000313" key="2">
    <source>
        <dbReference type="EMBL" id="SCC63281.1"/>
    </source>
</evidence>
<reference evidence="2 3" key="1">
    <citation type="submission" date="2016-08" db="EMBL/GenBank/DDBJ databases">
        <authorList>
            <person name="Seilhamer J.J."/>
        </authorList>
    </citation>
    <scope>NUCLEOTIDE SEQUENCE [LARGE SCALE GENOMIC DNA]</scope>
    <source>
        <strain evidence="2 3">A37T2</strain>
    </source>
</reference>
<dbReference type="PANTHER" id="PTHR35340">
    <property type="entry name" value="PQQ ENZYME REPEAT PROTEIN-RELATED"/>
    <property type="match status" value="1"/>
</dbReference>
<dbReference type="InterPro" id="IPR039535">
    <property type="entry name" value="ASST-like"/>
</dbReference>
<dbReference type="EMBL" id="FMAR01000023">
    <property type="protein sequence ID" value="SCC63281.1"/>
    <property type="molecule type" value="Genomic_DNA"/>
</dbReference>
<proteinExistence type="predicted"/>
<dbReference type="RefSeq" id="WP_089715546.1">
    <property type="nucleotide sequence ID" value="NZ_FMAR01000023.1"/>
</dbReference>
<keyword evidence="1" id="KW-1133">Transmembrane helix</keyword>
<gene>
    <name evidence="2" type="ORF">GA0116948_1238</name>
</gene>
<dbReference type="InterPro" id="IPR011047">
    <property type="entry name" value="Quinoprotein_ADH-like_sf"/>
</dbReference>
<evidence type="ECO:0000313" key="3">
    <source>
        <dbReference type="Proteomes" id="UP000242818"/>
    </source>
</evidence>
<keyword evidence="2" id="KW-0808">Transferase</keyword>
<dbReference type="InterPro" id="IPR053143">
    <property type="entry name" value="Arylsulfate_ST"/>
</dbReference>
<keyword evidence="1" id="KW-0812">Transmembrane</keyword>
<protein>
    <submittedName>
        <fullName evidence="2">Arylsulfotransferase (ASST)</fullName>
    </submittedName>
</protein>
<organism evidence="2 3">
    <name type="scientific">Chitinophaga costaii</name>
    <dbReference type="NCBI Taxonomy" id="1335309"/>
    <lineage>
        <taxon>Bacteria</taxon>
        <taxon>Pseudomonadati</taxon>
        <taxon>Bacteroidota</taxon>
        <taxon>Chitinophagia</taxon>
        <taxon>Chitinophagales</taxon>
        <taxon>Chitinophagaceae</taxon>
        <taxon>Chitinophaga</taxon>
    </lineage>
</organism>
<dbReference type="OrthoDB" id="304912at2"/>
<keyword evidence="1" id="KW-0472">Membrane</keyword>